<dbReference type="SMART" id="SM00353">
    <property type="entry name" value="HLH"/>
    <property type="match status" value="1"/>
</dbReference>
<protein>
    <submittedName>
        <fullName evidence="8">BHLH domain-containing protein</fullName>
    </submittedName>
</protein>
<keyword evidence="2" id="KW-0805">Transcription regulation</keyword>
<dbReference type="PROSITE" id="PS50888">
    <property type="entry name" value="BHLH"/>
    <property type="match status" value="1"/>
</dbReference>
<evidence type="ECO:0000256" key="2">
    <source>
        <dbReference type="ARBA" id="ARBA00023015"/>
    </source>
</evidence>
<feature type="domain" description="BHLH" evidence="6">
    <location>
        <begin position="88"/>
        <end position="141"/>
    </location>
</feature>
<dbReference type="FunFam" id="4.10.280.10:FF:000126">
    <property type="entry name" value="Protein WBSCR14 homolog"/>
    <property type="match status" value="1"/>
</dbReference>
<keyword evidence="3" id="KW-0238">DNA-binding</keyword>
<name>A0A1I7XA44_HETBA</name>
<evidence type="ECO:0000256" key="3">
    <source>
        <dbReference type="ARBA" id="ARBA00023125"/>
    </source>
</evidence>
<organism evidence="7 8">
    <name type="scientific">Heterorhabditis bacteriophora</name>
    <name type="common">Entomopathogenic nematode worm</name>
    <dbReference type="NCBI Taxonomy" id="37862"/>
    <lineage>
        <taxon>Eukaryota</taxon>
        <taxon>Metazoa</taxon>
        <taxon>Ecdysozoa</taxon>
        <taxon>Nematoda</taxon>
        <taxon>Chromadorea</taxon>
        <taxon>Rhabditida</taxon>
        <taxon>Rhabditina</taxon>
        <taxon>Rhabditomorpha</taxon>
        <taxon>Strongyloidea</taxon>
        <taxon>Heterorhabditidae</taxon>
        <taxon>Heterorhabditis</taxon>
    </lineage>
</organism>
<dbReference type="WBParaSite" id="Hba_14552">
    <property type="protein sequence ID" value="Hba_14552"/>
    <property type="gene ID" value="Hba_14552"/>
</dbReference>
<accession>A0A1I7XA44</accession>
<evidence type="ECO:0000259" key="6">
    <source>
        <dbReference type="PROSITE" id="PS50888"/>
    </source>
</evidence>
<comment type="subcellular location">
    <subcellularLocation>
        <location evidence="1">Nucleus</location>
    </subcellularLocation>
</comment>
<dbReference type="SUPFAM" id="SSF47459">
    <property type="entry name" value="HLH, helix-loop-helix DNA-binding domain"/>
    <property type="match status" value="1"/>
</dbReference>
<sequence>MKLWEWIAANDFGDTDLLSCFIFIYTCTNRGRVTDFIWPLHARYGPSEKCDPVLKEEPLLLSAPASVKTARGSSRQVQADSTMHPEERKRILHLHAEQNRRSALKDGFDQLMDMIPDLYSGGVKPTNAVVLAKAAEHIRRLNAGKEEQLVGKAVLQDKIARLNQRISSLQSNLPSASGVTSTKMEPRAALESFFDRYTKERSKKDFRFWVVAASCSDWLNTHWRAAELRPLASTLLVHLATNTNVLTNPESLEGYVHEQLKNLV</sequence>
<dbReference type="GO" id="GO:0005634">
    <property type="term" value="C:nucleus"/>
    <property type="evidence" value="ECO:0007669"/>
    <property type="project" value="UniProtKB-SubCell"/>
</dbReference>
<dbReference type="Pfam" id="PF00010">
    <property type="entry name" value="HLH"/>
    <property type="match status" value="1"/>
</dbReference>
<keyword evidence="4" id="KW-0804">Transcription</keyword>
<keyword evidence="5" id="KW-0539">Nucleus</keyword>
<evidence type="ECO:0000313" key="8">
    <source>
        <dbReference type="WBParaSite" id="Hba_14552"/>
    </source>
</evidence>
<evidence type="ECO:0000256" key="4">
    <source>
        <dbReference type="ARBA" id="ARBA00023163"/>
    </source>
</evidence>
<dbReference type="PANTHER" id="PTHR15741">
    <property type="entry name" value="BASIC HELIX-LOOP-HELIX ZIP TRANSCRIPTION FACTOR"/>
    <property type="match status" value="1"/>
</dbReference>
<dbReference type="InterPro" id="IPR052207">
    <property type="entry name" value="Max-like/E-box_TFs"/>
</dbReference>
<keyword evidence="7" id="KW-1185">Reference proteome</keyword>
<reference evidence="8" key="1">
    <citation type="submission" date="2016-11" db="UniProtKB">
        <authorList>
            <consortium name="WormBaseParasite"/>
        </authorList>
    </citation>
    <scope>IDENTIFICATION</scope>
</reference>
<dbReference type="GO" id="GO:0000981">
    <property type="term" value="F:DNA-binding transcription factor activity, RNA polymerase II-specific"/>
    <property type="evidence" value="ECO:0007669"/>
    <property type="project" value="TreeGrafter"/>
</dbReference>
<evidence type="ECO:0000256" key="5">
    <source>
        <dbReference type="ARBA" id="ARBA00023242"/>
    </source>
</evidence>
<dbReference type="InterPro" id="IPR036638">
    <property type="entry name" value="HLH_DNA-bd_sf"/>
</dbReference>
<dbReference type="Proteomes" id="UP000095283">
    <property type="component" value="Unplaced"/>
</dbReference>
<evidence type="ECO:0000256" key="1">
    <source>
        <dbReference type="ARBA" id="ARBA00004123"/>
    </source>
</evidence>
<dbReference type="InterPro" id="IPR011598">
    <property type="entry name" value="bHLH_dom"/>
</dbReference>
<dbReference type="GO" id="GO:0000978">
    <property type="term" value="F:RNA polymerase II cis-regulatory region sequence-specific DNA binding"/>
    <property type="evidence" value="ECO:0007669"/>
    <property type="project" value="TreeGrafter"/>
</dbReference>
<dbReference type="GO" id="GO:0046983">
    <property type="term" value="F:protein dimerization activity"/>
    <property type="evidence" value="ECO:0007669"/>
    <property type="project" value="InterPro"/>
</dbReference>
<dbReference type="AlphaFoldDB" id="A0A1I7XA44"/>
<proteinExistence type="predicted"/>
<dbReference type="Gene3D" id="4.10.280.10">
    <property type="entry name" value="Helix-loop-helix DNA-binding domain"/>
    <property type="match status" value="1"/>
</dbReference>
<dbReference type="PANTHER" id="PTHR15741:SF37">
    <property type="entry name" value="LD38259P"/>
    <property type="match status" value="1"/>
</dbReference>
<evidence type="ECO:0000313" key="7">
    <source>
        <dbReference type="Proteomes" id="UP000095283"/>
    </source>
</evidence>